<evidence type="ECO:0000259" key="8">
    <source>
        <dbReference type="Pfam" id="PF00857"/>
    </source>
</evidence>
<protein>
    <recommendedName>
        <fullName evidence="6">nicotinamidase</fullName>
        <ecNumber evidence="6">3.5.1.19</ecNumber>
    </recommendedName>
    <alternativeName>
        <fullName evidence="7">Nicotinamide deamidase</fullName>
    </alternativeName>
</protein>
<keyword evidence="2" id="KW-0662">Pyridine nucleotide biosynthesis</keyword>
<dbReference type="Gene3D" id="3.40.50.850">
    <property type="entry name" value="Isochorismatase-like"/>
    <property type="match status" value="1"/>
</dbReference>
<name>A0A816ABW4_9BILA</name>
<dbReference type="InterPro" id="IPR000868">
    <property type="entry name" value="Isochorismatase-like_dom"/>
</dbReference>
<dbReference type="EC" id="3.5.1.19" evidence="6"/>
<evidence type="ECO:0000313" key="10">
    <source>
        <dbReference type="EMBL" id="CAF4469860.1"/>
    </source>
</evidence>
<comment type="caution">
    <text evidence="9">The sequence shown here is derived from an EMBL/GenBank/DDBJ whole genome shotgun (WGS) entry which is preliminary data.</text>
</comment>
<dbReference type="GO" id="GO:0019363">
    <property type="term" value="P:pyridine nucleotide biosynthetic process"/>
    <property type="evidence" value="ECO:0007669"/>
    <property type="project" value="UniProtKB-KW"/>
</dbReference>
<evidence type="ECO:0000313" key="11">
    <source>
        <dbReference type="Proteomes" id="UP000663829"/>
    </source>
</evidence>
<feature type="domain" description="Isochorismatase-like" evidence="8">
    <location>
        <begin position="43"/>
        <end position="261"/>
    </location>
</feature>
<evidence type="ECO:0000256" key="4">
    <source>
        <dbReference type="ARBA" id="ARBA00022801"/>
    </source>
</evidence>
<dbReference type="Proteomes" id="UP000663829">
    <property type="component" value="Unassembled WGS sequence"/>
</dbReference>
<dbReference type="CDD" id="cd01011">
    <property type="entry name" value="nicotinamidase"/>
    <property type="match status" value="1"/>
</dbReference>
<sequence>MCASENQFNQGLEDTNYPEKTLDSVSSIQSSTNKINQKVSSNALIIVDVQNDFIDGTLALKDCPAKQDGAEVVPIINNLLKTVHFDTVFYTLDWHPKDHISFYENLHLRKHLISPESSVNGTTAKQYDVVTFNEPIGNQLLWPVHCVQNTTGAKLHKDLLVTDNHIFIFKGKRSDIDSYSAFWSNQKLTKTDLDEKLKERNIRNVYIVGLATDYCVSATALHSLENKYRTIVIEDACRGVDEATIIAKINELKQKGCEFVKAHMVKSMVNRV</sequence>
<comment type="similarity">
    <text evidence="1">Belongs to the isochorismatase family.</text>
</comment>
<keyword evidence="4" id="KW-0378">Hydrolase</keyword>
<dbReference type="GO" id="GO:0008936">
    <property type="term" value="F:nicotinamidase activity"/>
    <property type="evidence" value="ECO:0007669"/>
    <property type="project" value="UniProtKB-EC"/>
</dbReference>
<dbReference type="InterPro" id="IPR052347">
    <property type="entry name" value="Isochorismatase_Nicotinamidase"/>
</dbReference>
<gene>
    <name evidence="9" type="ORF">GPM918_LOCUS42044</name>
    <name evidence="10" type="ORF">SRO942_LOCUS43213</name>
</gene>
<comment type="pathway">
    <text evidence="5">Cofactor biosynthesis; nicotinate biosynthesis; nicotinate from nicotinamide: step 1/1.</text>
</comment>
<evidence type="ECO:0000256" key="1">
    <source>
        <dbReference type="ARBA" id="ARBA00006336"/>
    </source>
</evidence>
<reference evidence="9" key="1">
    <citation type="submission" date="2021-02" db="EMBL/GenBank/DDBJ databases">
        <authorList>
            <person name="Nowell W R."/>
        </authorList>
    </citation>
    <scope>NUCLEOTIDE SEQUENCE</scope>
</reference>
<evidence type="ECO:0000256" key="3">
    <source>
        <dbReference type="ARBA" id="ARBA00022723"/>
    </source>
</evidence>
<evidence type="ECO:0000256" key="2">
    <source>
        <dbReference type="ARBA" id="ARBA00022642"/>
    </source>
</evidence>
<dbReference type="AlphaFoldDB" id="A0A816ABW4"/>
<dbReference type="GO" id="GO:0046872">
    <property type="term" value="F:metal ion binding"/>
    <property type="evidence" value="ECO:0007669"/>
    <property type="project" value="UniProtKB-KW"/>
</dbReference>
<evidence type="ECO:0000313" key="9">
    <source>
        <dbReference type="EMBL" id="CAF1595421.1"/>
    </source>
</evidence>
<evidence type="ECO:0000256" key="7">
    <source>
        <dbReference type="ARBA" id="ARBA00043224"/>
    </source>
</evidence>
<organism evidence="9 11">
    <name type="scientific">Didymodactylos carnosus</name>
    <dbReference type="NCBI Taxonomy" id="1234261"/>
    <lineage>
        <taxon>Eukaryota</taxon>
        <taxon>Metazoa</taxon>
        <taxon>Spiralia</taxon>
        <taxon>Gnathifera</taxon>
        <taxon>Rotifera</taxon>
        <taxon>Eurotatoria</taxon>
        <taxon>Bdelloidea</taxon>
        <taxon>Philodinida</taxon>
        <taxon>Philodinidae</taxon>
        <taxon>Didymodactylos</taxon>
    </lineage>
</organism>
<keyword evidence="3" id="KW-0479">Metal-binding</keyword>
<dbReference type="EMBL" id="CAJNOQ010034604">
    <property type="protein sequence ID" value="CAF1595421.1"/>
    <property type="molecule type" value="Genomic_DNA"/>
</dbReference>
<dbReference type="InterPro" id="IPR036380">
    <property type="entry name" value="Isochorismatase-like_sf"/>
</dbReference>
<dbReference type="EMBL" id="CAJOBC010100879">
    <property type="protein sequence ID" value="CAF4469860.1"/>
    <property type="molecule type" value="Genomic_DNA"/>
</dbReference>
<dbReference type="OrthoDB" id="167809at2759"/>
<evidence type="ECO:0000256" key="5">
    <source>
        <dbReference type="ARBA" id="ARBA00037900"/>
    </source>
</evidence>
<dbReference type="PANTHER" id="PTHR11080">
    <property type="entry name" value="PYRAZINAMIDASE/NICOTINAMIDASE"/>
    <property type="match status" value="1"/>
</dbReference>
<keyword evidence="11" id="KW-1185">Reference proteome</keyword>
<dbReference type="SUPFAM" id="SSF52499">
    <property type="entry name" value="Isochorismatase-like hydrolases"/>
    <property type="match status" value="1"/>
</dbReference>
<proteinExistence type="inferred from homology"/>
<dbReference type="Pfam" id="PF00857">
    <property type="entry name" value="Isochorismatase"/>
    <property type="match status" value="1"/>
</dbReference>
<accession>A0A816ABW4</accession>
<dbReference type="Proteomes" id="UP000681722">
    <property type="component" value="Unassembled WGS sequence"/>
</dbReference>
<evidence type="ECO:0000256" key="6">
    <source>
        <dbReference type="ARBA" id="ARBA00039017"/>
    </source>
</evidence>
<dbReference type="PANTHER" id="PTHR11080:SF2">
    <property type="entry name" value="LD05707P"/>
    <property type="match status" value="1"/>
</dbReference>